<evidence type="ECO:0000256" key="1">
    <source>
        <dbReference type="ARBA" id="ARBA00004370"/>
    </source>
</evidence>
<dbReference type="InterPro" id="IPR000711">
    <property type="entry name" value="ATPase_OSCP/dsu"/>
</dbReference>
<comment type="similarity">
    <text evidence="7">Belongs to the ATPase delta chain family.</text>
</comment>
<proteinExistence type="inferred from homology"/>
<evidence type="ECO:0000313" key="8">
    <source>
        <dbReference type="EMBL" id="HIU45330.1"/>
    </source>
</evidence>
<dbReference type="EMBL" id="DVMV01000024">
    <property type="protein sequence ID" value="HIU45330.1"/>
    <property type="molecule type" value="Genomic_DNA"/>
</dbReference>
<comment type="function">
    <text evidence="7">This protein is part of the stalk that links CF(0) to CF(1). It either transmits conformational changes from CF(0) to CF(1) or is implicated in proton conduction.</text>
</comment>
<evidence type="ECO:0000256" key="2">
    <source>
        <dbReference type="ARBA" id="ARBA00022448"/>
    </source>
</evidence>
<organism evidence="8 9">
    <name type="scientific">Candidatus Alloenteromonas pullicola</name>
    <dbReference type="NCBI Taxonomy" id="2840784"/>
    <lineage>
        <taxon>Bacteria</taxon>
        <taxon>Bacillati</taxon>
        <taxon>Bacillota</taxon>
        <taxon>Bacillota incertae sedis</taxon>
        <taxon>Candidatus Alloenteromonas</taxon>
    </lineage>
</organism>
<keyword evidence="5 7" id="KW-0472">Membrane</keyword>
<dbReference type="InterPro" id="IPR026015">
    <property type="entry name" value="ATP_synth_OSCP/delta_N_sf"/>
</dbReference>
<keyword evidence="4 7" id="KW-0406">Ion transport</keyword>
<comment type="caution">
    <text evidence="8">The sequence shown here is derived from an EMBL/GenBank/DDBJ whole genome shotgun (WGS) entry which is preliminary data.</text>
</comment>
<keyword evidence="6 7" id="KW-0066">ATP synthesis</keyword>
<keyword evidence="7" id="KW-1003">Cell membrane</keyword>
<comment type="function">
    <text evidence="7">F(1)F(0) ATP synthase produces ATP from ADP in the presence of a proton or sodium gradient. F-type ATPases consist of two structural domains, F(1) containing the extramembraneous catalytic core and F(0) containing the membrane proton channel, linked together by a central stalk and a peripheral stalk. During catalysis, ATP synthesis in the catalytic domain of F(1) is coupled via a rotary mechanism of the central stalk subunits to proton translocation.</text>
</comment>
<accession>A0A9D1LNZ9</accession>
<evidence type="ECO:0000313" key="9">
    <source>
        <dbReference type="Proteomes" id="UP000824070"/>
    </source>
</evidence>
<comment type="subcellular location">
    <subcellularLocation>
        <location evidence="7">Cell membrane</location>
        <topology evidence="7">Peripheral membrane protein</topology>
    </subcellularLocation>
    <subcellularLocation>
        <location evidence="1">Membrane</location>
    </subcellularLocation>
</comment>
<dbReference type="Pfam" id="PF00213">
    <property type="entry name" value="OSCP"/>
    <property type="match status" value="1"/>
</dbReference>
<protein>
    <recommendedName>
        <fullName evidence="7">ATP synthase subunit delta</fullName>
    </recommendedName>
    <alternativeName>
        <fullName evidence="7">ATP synthase F(1) sector subunit delta</fullName>
    </alternativeName>
    <alternativeName>
        <fullName evidence="7">F-type ATPase subunit delta</fullName>
        <shortName evidence="7">F-ATPase subunit delta</shortName>
    </alternativeName>
</protein>
<evidence type="ECO:0000256" key="4">
    <source>
        <dbReference type="ARBA" id="ARBA00023065"/>
    </source>
</evidence>
<dbReference type="HAMAP" id="MF_01416">
    <property type="entry name" value="ATP_synth_delta_bact"/>
    <property type="match status" value="1"/>
</dbReference>
<keyword evidence="7" id="KW-0139">CF(1)</keyword>
<reference evidence="8" key="1">
    <citation type="submission" date="2020-10" db="EMBL/GenBank/DDBJ databases">
        <authorList>
            <person name="Gilroy R."/>
        </authorList>
    </citation>
    <scope>NUCLEOTIDE SEQUENCE</scope>
    <source>
        <strain evidence="8">ChiGjej1B1-22543</strain>
    </source>
</reference>
<evidence type="ECO:0000256" key="5">
    <source>
        <dbReference type="ARBA" id="ARBA00023136"/>
    </source>
</evidence>
<keyword evidence="2 7" id="KW-0813">Transport</keyword>
<name>A0A9D1LNZ9_9FIRM</name>
<dbReference type="AlphaFoldDB" id="A0A9D1LNZ9"/>
<dbReference type="PANTHER" id="PTHR11910">
    <property type="entry name" value="ATP SYNTHASE DELTA CHAIN"/>
    <property type="match status" value="1"/>
</dbReference>
<evidence type="ECO:0000256" key="6">
    <source>
        <dbReference type="ARBA" id="ARBA00023310"/>
    </source>
</evidence>
<gene>
    <name evidence="7" type="primary">atpH</name>
    <name evidence="8" type="ORF">IAC52_03420</name>
</gene>
<keyword evidence="3 7" id="KW-0375">Hydrogen ion transport</keyword>
<dbReference type="GO" id="GO:0046933">
    <property type="term" value="F:proton-transporting ATP synthase activity, rotational mechanism"/>
    <property type="evidence" value="ECO:0007669"/>
    <property type="project" value="UniProtKB-UniRule"/>
</dbReference>
<dbReference type="Proteomes" id="UP000824070">
    <property type="component" value="Unassembled WGS sequence"/>
</dbReference>
<dbReference type="GO" id="GO:0045259">
    <property type="term" value="C:proton-transporting ATP synthase complex"/>
    <property type="evidence" value="ECO:0007669"/>
    <property type="project" value="UniProtKB-KW"/>
</dbReference>
<reference evidence="8" key="2">
    <citation type="journal article" date="2021" name="PeerJ">
        <title>Extensive microbial diversity within the chicken gut microbiome revealed by metagenomics and culture.</title>
        <authorList>
            <person name="Gilroy R."/>
            <person name="Ravi A."/>
            <person name="Getino M."/>
            <person name="Pursley I."/>
            <person name="Horton D.L."/>
            <person name="Alikhan N.F."/>
            <person name="Baker D."/>
            <person name="Gharbi K."/>
            <person name="Hall N."/>
            <person name="Watson M."/>
            <person name="Adriaenssens E.M."/>
            <person name="Foster-Nyarko E."/>
            <person name="Jarju S."/>
            <person name="Secka A."/>
            <person name="Antonio M."/>
            <person name="Oren A."/>
            <person name="Chaudhuri R.R."/>
            <person name="La Ragione R."/>
            <person name="Hildebrand F."/>
            <person name="Pallen M.J."/>
        </authorList>
    </citation>
    <scope>NUCLEOTIDE SEQUENCE</scope>
    <source>
        <strain evidence="8">ChiGjej1B1-22543</strain>
    </source>
</reference>
<sequence>MDSVCFAFAQAAFESLPKDSLTSAEQGSEALLSALGSDDSFAVFLASPNIAFAKKDKAIGEALGFLPETLQIAVKLLAKKGYGGKLPGFLQALLSLLRGALGVKEGIAYSAKPLDPESLSRLEAAIGRRIGCKAKLKNIADSRLLGGAKVAIDGKTFDYTLARQLESLRAKLEGGIAK</sequence>
<evidence type="ECO:0000256" key="3">
    <source>
        <dbReference type="ARBA" id="ARBA00022781"/>
    </source>
</evidence>
<dbReference type="SUPFAM" id="SSF47928">
    <property type="entry name" value="N-terminal domain of the delta subunit of the F1F0-ATP synthase"/>
    <property type="match status" value="1"/>
</dbReference>
<evidence type="ECO:0000256" key="7">
    <source>
        <dbReference type="HAMAP-Rule" id="MF_01416"/>
    </source>
</evidence>
<dbReference type="GO" id="GO:0005886">
    <property type="term" value="C:plasma membrane"/>
    <property type="evidence" value="ECO:0007669"/>
    <property type="project" value="UniProtKB-SubCell"/>
</dbReference>